<dbReference type="PROSITE" id="PS51201">
    <property type="entry name" value="RCK_N"/>
    <property type="match status" value="1"/>
</dbReference>
<organism evidence="3 4">
    <name type="scientific">Thermogemmata fonticola</name>
    <dbReference type="NCBI Taxonomy" id="2755323"/>
    <lineage>
        <taxon>Bacteria</taxon>
        <taxon>Pseudomonadati</taxon>
        <taxon>Planctomycetota</taxon>
        <taxon>Planctomycetia</taxon>
        <taxon>Gemmatales</taxon>
        <taxon>Gemmataceae</taxon>
        <taxon>Thermogemmata</taxon>
    </lineage>
</organism>
<evidence type="ECO:0000313" key="3">
    <source>
        <dbReference type="EMBL" id="MBA2225358.1"/>
    </source>
</evidence>
<dbReference type="GO" id="GO:0008324">
    <property type="term" value="F:monoatomic cation transmembrane transporter activity"/>
    <property type="evidence" value="ECO:0007669"/>
    <property type="project" value="InterPro"/>
</dbReference>
<comment type="caution">
    <text evidence="3">The sequence shown here is derived from an EMBL/GenBank/DDBJ whole genome shotgun (WGS) entry which is preliminary data.</text>
</comment>
<evidence type="ECO:0000313" key="4">
    <source>
        <dbReference type="Proteomes" id="UP000542342"/>
    </source>
</evidence>
<dbReference type="SUPFAM" id="SSF51735">
    <property type="entry name" value="NAD(P)-binding Rossmann-fold domains"/>
    <property type="match status" value="1"/>
</dbReference>
<sequence length="218" mass="23528">MKRFVVIGLGNFGSSAAEALHAKGHEVIAIDPREEAVDRIAPFVTRAVVADGRSVEALERVGARNADVGIVSTGDDITASILATLALRDLGVKDVYVKVVSRDHARVMERVGATETVFPERDTALELASRLSGAAILNYVRLASGFSMQEMAVRDEWVGKSLRELELPRRYGITVIAMHDVLHDKIISTPDPDTVLKGSETLLVAGRDEDLARAAGEK</sequence>
<evidence type="ECO:0000259" key="1">
    <source>
        <dbReference type="PROSITE" id="PS51201"/>
    </source>
</evidence>
<dbReference type="RefSeq" id="WP_194536788.1">
    <property type="nucleotide sequence ID" value="NZ_JACEFB010000002.1"/>
</dbReference>
<evidence type="ECO:0000259" key="2">
    <source>
        <dbReference type="PROSITE" id="PS51202"/>
    </source>
</evidence>
<accession>A0A7V8VC68</accession>
<reference evidence="3 4" key="1">
    <citation type="submission" date="2020-07" db="EMBL/GenBank/DDBJ databases">
        <title>Thermogemmata thermophila gen. nov., sp. nov., a novel moderate thermophilic planctomycete from a Kamchatka hot spring.</title>
        <authorList>
            <person name="Elcheninov A.G."/>
            <person name="Podosokorskaya O.A."/>
            <person name="Kovaleva O.L."/>
            <person name="Novikov A."/>
            <person name="Bonch-Osmolovskaya E.A."/>
            <person name="Toshchakov S.V."/>
            <person name="Kublanov I.V."/>
        </authorList>
    </citation>
    <scope>NUCLEOTIDE SEQUENCE [LARGE SCALE GENOMIC DNA]</scope>
    <source>
        <strain evidence="3 4">2918</strain>
    </source>
</reference>
<dbReference type="GO" id="GO:0006813">
    <property type="term" value="P:potassium ion transport"/>
    <property type="evidence" value="ECO:0007669"/>
    <property type="project" value="InterPro"/>
</dbReference>
<dbReference type="Proteomes" id="UP000542342">
    <property type="component" value="Unassembled WGS sequence"/>
</dbReference>
<dbReference type="InterPro" id="IPR003148">
    <property type="entry name" value="RCK_N"/>
</dbReference>
<proteinExistence type="predicted"/>
<dbReference type="SUPFAM" id="SSF116726">
    <property type="entry name" value="TrkA C-terminal domain-like"/>
    <property type="match status" value="1"/>
</dbReference>
<dbReference type="InterPro" id="IPR036721">
    <property type="entry name" value="RCK_C_sf"/>
</dbReference>
<gene>
    <name evidence="3" type="ORF">H0921_04180</name>
</gene>
<dbReference type="Gene3D" id="3.40.50.720">
    <property type="entry name" value="NAD(P)-binding Rossmann-like Domain"/>
    <property type="match status" value="1"/>
</dbReference>
<protein>
    <submittedName>
        <fullName evidence="3">TrkA family potassium uptake protein</fullName>
    </submittedName>
</protein>
<dbReference type="EMBL" id="JACEFB010000002">
    <property type="protein sequence ID" value="MBA2225358.1"/>
    <property type="molecule type" value="Genomic_DNA"/>
</dbReference>
<dbReference type="PANTHER" id="PTHR43833:SF7">
    <property type="entry name" value="KTR SYSTEM POTASSIUM UPTAKE PROTEIN C"/>
    <property type="match status" value="1"/>
</dbReference>
<dbReference type="InterPro" id="IPR006037">
    <property type="entry name" value="RCK_C"/>
</dbReference>
<name>A0A7V8VC68_9BACT</name>
<dbReference type="AlphaFoldDB" id="A0A7V8VC68"/>
<dbReference type="Pfam" id="PF02254">
    <property type="entry name" value="TrkA_N"/>
    <property type="match status" value="1"/>
</dbReference>
<dbReference type="Gene3D" id="3.30.70.1450">
    <property type="entry name" value="Regulator of K+ conductance, C-terminal domain"/>
    <property type="match status" value="1"/>
</dbReference>
<dbReference type="InterPro" id="IPR036291">
    <property type="entry name" value="NAD(P)-bd_dom_sf"/>
</dbReference>
<feature type="domain" description="RCK N-terminal" evidence="1">
    <location>
        <begin position="1"/>
        <end position="118"/>
    </location>
</feature>
<dbReference type="PANTHER" id="PTHR43833">
    <property type="entry name" value="POTASSIUM CHANNEL PROTEIN 2-RELATED-RELATED"/>
    <property type="match status" value="1"/>
</dbReference>
<dbReference type="InterPro" id="IPR050721">
    <property type="entry name" value="Trk_Ktr_HKT_K-transport"/>
</dbReference>
<dbReference type="Pfam" id="PF02080">
    <property type="entry name" value="TrkA_C"/>
    <property type="match status" value="1"/>
</dbReference>
<keyword evidence="4" id="KW-1185">Reference proteome</keyword>
<dbReference type="PROSITE" id="PS51202">
    <property type="entry name" value="RCK_C"/>
    <property type="match status" value="1"/>
</dbReference>
<feature type="domain" description="RCK C-terminal" evidence="2">
    <location>
        <begin position="137"/>
        <end position="218"/>
    </location>
</feature>